<evidence type="ECO:0000256" key="1">
    <source>
        <dbReference type="SAM" id="MobiDB-lite"/>
    </source>
</evidence>
<gene>
    <name evidence="2" type="ORF">SEVIR_1G173000v2</name>
</gene>
<name>A0A4U6WAD9_SETVI</name>
<feature type="compositionally biased region" description="Pro residues" evidence="1">
    <location>
        <begin position="83"/>
        <end position="93"/>
    </location>
</feature>
<dbReference type="EMBL" id="CM016552">
    <property type="protein sequence ID" value="TKW39342.1"/>
    <property type="molecule type" value="Genomic_DNA"/>
</dbReference>
<evidence type="ECO:0000313" key="3">
    <source>
        <dbReference type="Proteomes" id="UP000298652"/>
    </source>
</evidence>
<feature type="compositionally biased region" description="Basic residues" evidence="1">
    <location>
        <begin position="94"/>
        <end position="105"/>
    </location>
</feature>
<keyword evidence="3" id="KW-1185">Reference proteome</keyword>
<evidence type="ECO:0000313" key="2">
    <source>
        <dbReference type="EMBL" id="TKW39342.1"/>
    </source>
</evidence>
<dbReference type="AlphaFoldDB" id="A0A4U6WAD9"/>
<feature type="region of interest" description="Disordered" evidence="1">
    <location>
        <begin position="39"/>
        <end position="148"/>
    </location>
</feature>
<accession>A0A4U6WAD9</accession>
<organism evidence="2 3">
    <name type="scientific">Setaria viridis</name>
    <name type="common">Green bristlegrass</name>
    <name type="synonym">Setaria italica subsp. viridis</name>
    <dbReference type="NCBI Taxonomy" id="4556"/>
    <lineage>
        <taxon>Eukaryota</taxon>
        <taxon>Viridiplantae</taxon>
        <taxon>Streptophyta</taxon>
        <taxon>Embryophyta</taxon>
        <taxon>Tracheophyta</taxon>
        <taxon>Spermatophyta</taxon>
        <taxon>Magnoliopsida</taxon>
        <taxon>Liliopsida</taxon>
        <taxon>Poales</taxon>
        <taxon>Poaceae</taxon>
        <taxon>PACMAD clade</taxon>
        <taxon>Panicoideae</taxon>
        <taxon>Panicodae</taxon>
        <taxon>Paniceae</taxon>
        <taxon>Cenchrinae</taxon>
        <taxon>Setaria</taxon>
    </lineage>
</organism>
<proteinExistence type="predicted"/>
<dbReference type="Proteomes" id="UP000298652">
    <property type="component" value="Chromosome 1"/>
</dbReference>
<reference evidence="2" key="1">
    <citation type="submission" date="2019-03" db="EMBL/GenBank/DDBJ databases">
        <title>WGS assembly of Setaria viridis.</title>
        <authorList>
            <person name="Huang P."/>
            <person name="Jenkins J."/>
            <person name="Grimwood J."/>
            <person name="Barry K."/>
            <person name="Healey A."/>
            <person name="Mamidi S."/>
            <person name="Sreedasyam A."/>
            <person name="Shu S."/>
            <person name="Feldman M."/>
            <person name="Wu J."/>
            <person name="Yu Y."/>
            <person name="Chen C."/>
            <person name="Johnson J."/>
            <person name="Rokhsar D."/>
            <person name="Baxter I."/>
            <person name="Schmutz J."/>
            <person name="Brutnell T."/>
            <person name="Kellogg E."/>
        </authorList>
    </citation>
    <scope>NUCLEOTIDE SEQUENCE [LARGE SCALE GENOMIC DNA]</scope>
</reference>
<dbReference type="OMA" id="IWETAKI"/>
<feature type="compositionally biased region" description="Low complexity" evidence="1">
    <location>
        <begin position="118"/>
        <end position="136"/>
    </location>
</feature>
<protein>
    <submittedName>
        <fullName evidence="2">Uncharacterized protein</fullName>
    </submittedName>
</protein>
<sequence>MGLPRPTPRRPLASSHHPAIPVLPCGSITAVPQLPHTRRVRPIEAGPGRPYRNIFRSNTPRRRHLANAIVPGIASKPRRRPSPRTPPPPPHPTQPRRRRSRRRLQPHLAAAVVASTQTPAPLSSPAPIAAAPSSLAPTPPPSPPTRRCRVLQPGAQAFAPQPGVAVAPNQPPSSPPARRRHRLLQPGAAIISSKPLPLSGGGHAAPSPPPRHLTTEQIGEHHPSHLRGKKKKNSQDVASLPLSHCR</sequence>
<feature type="region of interest" description="Disordered" evidence="1">
    <location>
        <begin position="187"/>
        <end position="246"/>
    </location>
</feature>
<dbReference type="Gramene" id="TKW39342">
    <property type="protein sequence ID" value="TKW39342"/>
    <property type="gene ID" value="SEVIR_1G173000v2"/>
</dbReference>